<evidence type="ECO:0000313" key="1">
    <source>
        <dbReference type="EMBL" id="KAJ7687590.1"/>
    </source>
</evidence>
<keyword evidence="2" id="KW-1185">Reference proteome</keyword>
<organism evidence="1 2">
    <name type="scientific">Mycena rosella</name>
    <name type="common">Pink bonnet</name>
    <name type="synonym">Agaricus rosellus</name>
    <dbReference type="NCBI Taxonomy" id="1033263"/>
    <lineage>
        <taxon>Eukaryota</taxon>
        <taxon>Fungi</taxon>
        <taxon>Dikarya</taxon>
        <taxon>Basidiomycota</taxon>
        <taxon>Agaricomycotina</taxon>
        <taxon>Agaricomycetes</taxon>
        <taxon>Agaricomycetidae</taxon>
        <taxon>Agaricales</taxon>
        <taxon>Marasmiineae</taxon>
        <taxon>Mycenaceae</taxon>
        <taxon>Mycena</taxon>
    </lineage>
</organism>
<dbReference type="EMBL" id="JARKIE010000086">
    <property type="protein sequence ID" value="KAJ7687590.1"/>
    <property type="molecule type" value="Genomic_DNA"/>
</dbReference>
<evidence type="ECO:0000313" key="2">
    <source>
        <dbReference type="Proteomes" id="UP001221757"/>
    </source>
</evidence>
<comment type="caution">
    <text evidence="1">The sequence shown here is derived from an EMBL/GenBank/DDBJ whole genome shotgun (WGS) entry which is preliminary data.</text>
</comment>
<dbReference type="AlphaFoldDB" id="A0AAD7DBT8"/>
<protein>
    <submittedName>
        <fullName evidence="1">Uncharacterized protein</fullName>
    </submittedName>
</protein>
<sequence>MTLIQNPSSQSLQPTGLAELPSYSETLPRGERLLDRTLLVSQRPNGDYSRRCGRETLILRAQEDGVEVPLYGPGSHVVGAILVEDPATVSGVILQVRGKMEVTVTGRGCMTATTLRESYIMWPGPTRGPICPATVSFSLLLPVNFCDDNRAIHRLPPSYDMALPGLFMKSAYWFVISVTRNDPRFHFLSIEKTSMPTFNQLFLPSASVLDLKDDIPFHVQLTGPVFLLRHLHANNGLLVQCFIERDITANMHGRPITRSISIGHGNLLGSTEIVQHVLSWDGELRCNPDVHVGAFDGGLIKVQDFFVLELRPGEIEGVRHREPVTLAVNENRV</sequence>
<dbReference type="Proteomes" id="UP001221757">
    <property type="component" value="Unassembled WGS sequence"/>
</dbReference>
<gene>
    <name evidence="1" type="ORF">B0H17DRAFT_1136140</name>
</gene>
<proteinExistence type="predicted"/>
<accession>A0AAD7DBT8</accession>
<name>A0AAD7DBT8_MYCRO</name>
<reference evidence="1" key="1">
    <citation type="submission" date="2023-03" db="EMBL/GenBank/DDBJ databases">
        <title>Massive genome expansion in bonnet fungi (Mycena s.s.) driven by repeated elements and novel gene families across ecological guilds.</title>
        <authorList>
            <consortium name="Lawrence Berkeley National Laboratory"/>
            <person name="Harder C.B."/>
            <person name="Miyauchi S."/>
            <person name="Viragh M."/>
            <person name="Kuo A."/>
            <person name="Thoen E."/>
            <person name="Andreopoulos B."/>
            <person name="Lu D."/>
            <person name="Skrede I."/>
            <person name="Drula E."/>
            <person name="Henrissat B."/>
            <person name="Morin E."/>
            <person name="Kohler A."/>
            <person name="Barry K."/>
            <person name="LaButti K."/>
            <person name="Morin E."/>
            <person name="Salamov A."/>
            <person name="Lipzen A."/>
            <person name="Mereny Z."/>
            <person name="Hegedus B."/>
            <person name="Baldrian P."/>
            <person name="Stursova M."/>
            <person name="Weitz H."/>
            <person name="Taylor A."/>
            <person name="Grigoriev I.V."/>
            <person name="Nagy L.G."/>
            <person name="Martin F."/>
            <person name="Kauserud H."/>
        </authorList>
    </citation>
    <scope>NUCLEOTIDE SEQUENCE</scope>
    <source>
        <strain evidence="1">CBHHK067</strain>
    </source>
</reference>